<gene>
    <name evidence="11" type="primary">tyrS</name>
    <name evidence="14" type="ORF">J5Y03_11980</name>
</gene>
<dbReference type="PANTHER" id="PTHR11766:SF0">
    <property type="entry name" value="TYROSINE--TRNA LIGASE, MITOCHONDRIAL"/>
    <property type="match status" value="1"/>
</dbReference>
<keyword evidence="15" id="KW-1185">Reference proteome</keyword>
<dbReference type="InterPro" id="IPR036986">
    <property type="entry name" value="S4_RNA-bd_sf"/>
</dbReference>
<evidence type="ECO:0000256" key="1">
    <source>
        <dbReference type="ARBA" id="ARBA00004496"/>
    </source>
</evidence>
<keyword evidence="2 11" id="KW-0963">Cytoplasm</keyword>
<comment type="subunit">
    <text evidence="11">Homodimer.</text>
</comment>
<dbReference type="Proteomes" id="UP000682134">
    <property type="component" value="Unassembled WGS sequence"/>
</dbReference>
<keyword evidence="3 11" id="KW-0436">Ligase</keyword>
<dbReference type="InterPro" id="IPR014729">
    <property type="entry name" value="Rossmann-like_a/b/a_fold"/>
</dbReference>
<dbReference type="InterPro" id="IPR054608">
    <property type="entry name" value="SYY-like_C"/>
</dbReference>
<feature type="binding site" evidence="11">
    <location>
        <position position="168"/>
    </location>
    <ligand>
        <name>L-tyrosine</name>
        <dbReference type="ChEBI" id="CHEBI:58315"/>
    </ligand>
</feature>
<dbReference type="GO" id="GO:0003723">
    <property type="term" value="F:RNA binding"/>
    <property type="evidence" value="ECO:0007669"/>
    <property type="project" value="UniProtKB-KW"/>
</dbReference>
<evidence type="ECO:0000256" key="2">
    <source>
        <dbReference type="ARBA" id="ARBA00022490"/>
    </source>
</evidence>
<dbReference type="PROSITE" id="PS00178">
    <property type="entry name" value="AA_TRNA_LIGASE_I"/>
    <property type="match status" value="1"/>
</dbReference>
<name>A0A940NIA2_9BACI</name>
<dbReference type="CDD" id="cd00805">
    <property type="entry name" value="TyrRS_core"/>
    <property type="match status" value="1"/>
</dbReference>
<dbReference type="NCBIfam" id="TIGR00234">
    <property type="entry name" value="tyrS"/>
    <property type="match status" value="1"/>
</dbReference>
<sequence>MNIIDELEWRNAINQQTDAEGLRELVDDKKISLYCGVDPTGDSMHIGHLIPFMMMKRFQLEGHHPVILIGGATGTIGDPSGRQTERQLQTLEQVQQNVDALTAQMKKLFDFGGNSEVKMVNNYDWTHQINIIDFLRDYGKNFSVNTMLAKDIVASRLETGISFTEFSYQILQSLDFHHLYKHEGVQLQIGGSDQWGNITSGLDLIRKLEGPEAKAFGLTIPLLLKADGTKFGKTAGGAIWLDPEKTTPFEFYQFWINTDDRDVIKYLKFFTFLTKDKIDELETKVQTEPHKREAQKALAEEMTKFVHSENAYSQAVKITEALFSGDIKGLTANEIEQGFKDMPTFYTSKETKNIVEWLVDIGIEQSKRQAREDINNGAIFMNGERINDVNIDVKAENSFDERFIIIRKGKKNYSLIKFRE</sequence>
<feature type="binding site" evidence="11">
    <location>
        <position position="172"/>
    </location>
    <ligand>
        <name>L-tyrosine</name>
        <dbReference type="ChEBI" id="CHEBI:58315"/>
    </ligand>
</feature>
<evidence type="ECO:0000256" key="11">
    <source>
        <dbReference type="HAMAP-Rule" id="MF_02006"/>
    </source>
</evidence>
<evidence type="ECO:0000256" key="8">
    <source>
        <dbReference type="ARBA" id="ARBA00023146"/>
    </source>
</evidence>
<dbReference type="GO" id="GO:0004831">
    <property type="term" value="F:tyrosine-tRNA ligase activity"/>
    <property type="evidence" value="ECO:0007669"/>
    <property type="project" value="UniProtKB-UniRule"/>
</dbReference>
<evidence type="ECO:0000256" key="4">
    <source>
        <dbReference type="ARBA" id="ARBA00022741"/>
    </source>
</evidence>
<dbReference type="PANTHER" id="PTHR11766">
    <property type="entry name" value="TYROSYL-TRNA SYNTHETASE"/>
    <property type="match status" value="1"/>
</dbReference>
<dbReference type="GO" id="GO:0005829">
    <property type="term" value="C:cytosol"/>
    <property type="evidence" value="ECO:0007669"/>
    <property type="project" value="TreeGrafter"/>
</dbReference>
<dbReference type="InterPro" id="IPR002307">
    <property type="entry name" value="Tyr-tRNA-ligase"/>
</dbReference>
<dbReference type="Gene3D" id="1.10.240.10">
    <property type="entry name" value="Tyrosyl-Transfer RNA Synthetase"/>
    <property type="match status" value="1"/>
</dbReference>
<proteinExistence type="inferred from homology"/>
<evidence type="ECO:0000256" key="10">
    <source>
        <dbReference type="ARBA" id="ARBA00060965"/>
    </source>
</evidence>
<dbReference type="GO" id="GO:0006437">
    <property type="term" value="P:tyrosyl-tRNA aminoacylation"/>
    <property type="evidence" value="ECO:0007669"/>
    <property type="project" value="UniProtKB-UniRule"/>
</dbReference>
<dbReference type="InterPro" id="IPR024107">
    <property type="entry name" value="Tyr-tRNA-ligase_bac_1"/>
</dbReference>
<keyword evidence="4 11" id="KW-0547">Nucleotide-binding</keyword>
<protein>
    <recommendedName>
        <fullName evidence="11">Tyrosine--tRNA ligase</fullName>
        <ecNumber evidence="11">6.1.1.1</ecNumber>
    </recommendedName>
    <alternativeName>
        <fullName evidence="11">Tyrosyl-tRNA synthetase</fullName>
        <shortName evidence="11">TyrRS</shortName>
    </alternativeName>
</protein>
<dbReference type="AlphaFoldDB" id="A0A940NIA2"/>
<organism evidence="14 15">
    <name type="scientific">Gottfriedia endophytica</name>
    <dbReference type="NCBI Taxonomy" id="2820819"/>
    <lineage>
        <taxon>Bacteria</taxon>
        <taxon>Bacillati</taxon>
        <taxon>Bacillota</taxon>
        <taxon>Bacilli</taxon>
        <taxon>Bacillales</taxon>
        <taxon>Bacillaceae</taxon>
        <taxon>Gottfriedia</taxon>
    </lineage>
</organism>
<dbReference type="InterPro" id="IPR001412">
    <property type="entry name" value="aa-tRNA-synth_I_CS"/>
</dbReference>
<dbReference type="SUPFAM" id="SSF55174">
    <property type="entry name" value="Alpha-L RNA-binding motif"/>
    <property type="match status" value="1"/>
</dbReference>
<comment type="catalytic activity">
    <reaction evidence="9 11">
        <text>tRNA(Tyr) + L-tyrosine + ATP = L-tyrosyl-tRNA(Tyr) + AMP + diphosphate + H(+)</text>
        <dbReference type="Rhea" id="RHEA:10220"/>
        <dbReference type="Rhea" id="RHEA-COMP:9706"/>
        <dbReference type="Rhea" id="RHEA-COMP:9707"/>
        <dbReference type="ChEBI" id="CHEBI:15378"/>
        <dbReference type="ChEBI" id="CHEBI:30616"/>
        <dbReference type="ChEBI" id="CHEBI:33019"/>
        <dbReference type="ChEBI" id="CHEBI:58315"/>
        <dbReference type="ChEBI" id="CHEBI:78442"/>
        <dbReference type="ChEBI" id="CHEBI:78536"/>
        <dbReference type="ChEBI" id="CHEBI:456215"/>
        <dbReference type="EC" id="6.1.1.1"/>
    </reaction>
</comment>
<dbReference type="RefSeq" id="WP_209405919.1">
    <property type="nucleotide sequence ID" value="NZ_JAGIYQ010000007.1"/>
</dbReference>
<dbReference type="Pfam" id="PF00579">
    <property type="entry name" value="tRNA-synt_1b"/>
    <property type="match status" value="1"/>
</dbReference>
<dbReference type="PRINTS" id="PR01040">
    <property type="entry name" value="TRNASYNTHTYR"/>
</dbReference>
<dbReference type="GO" id="GO:0042803">
    <property type="term" value="F:protein homodimerization activity"/>
    <property type="evidence" value="ECO:0007669"/>
    <property type="project" value="UniProtKB-ARBA"/>
</dbReference>
<accession>A0A940NIA2</accession>
<feature type="binding site" evidence="11">
    <location>
        <position position="233"/>
    </location>
    <ligand>
        <name>ATP</name>
        <dbReference type="ChEBI" id="CHEBI:30616"/>
    </ligand>
</feature>
<keyword evidence="8 11" id="KW-0030">Aminoacyl-tRNA synthetase</keyword>
<dbReference type="PROSITE" id="PS50889">
    <property type="entry name" value="S4"/>
    <property type="match status" value="1"/>
</dbReference>
<feature type="domain" description="Tyrosine--tRNA ligase SYY-like C-terminal" evidence="13">
    <location>
        <begin position="334"/>
        <end position="416"/>
    </location>
</feature>
<dbReference type="EC" id="6.1.1.1" evidence="11"/>
<comment type="subcellular location">
    <subcellularLocation>
        <location evidence="1 11">Cytoplasm</location>
    </subcellularLocation>
</comment>
<reference evidence="14" key="1">
    <citation type="submission" date="2021-04" db="EMBL/GenBank/DDBJ databases">
        <title>Genome seq and assembly of Bacillus sp.</title>
        <authorList>
            <person name="Chhetri G."/>
        </authorList>
    </citation>
    <scope>NUCLEOTIDE SEQUENCE</scope>
    <source>
        <strain evidence="14">RG28</strain>
    </source>
</reference>
<dbReference type="SUPFAM" id="SSF52374">
    <property type="entry name" value="Nucleotidylyl transferase"/>
    <property type="match status" value="1"/>
</dbReference>
<comment type="function">
    <text evidence="11">Catalyzes the attachment of tyrosine to tRNA(Tyr) in a two-step reaction: tyrosine is first activated by ATP to form Tyr-AMP and then transferred to the acceptor end of tRNA(Tyr).</text>
</comment>
<evidence type="ECO:0000256" key="5">
    <source>
        <dbReference type="ARBA" id="ARBA00022840"/>
    </source>
</evidence>
<comment type="similarity">
    <text evidence="10 11">Belongs to the class-I aminoacyl-tRNA synthetase family. TyrS type 1 subfamily.</text>
</comment>
<dbReference type="GO" id="GO:0005524">
    <property type="term" value="F:ATP binding"/>
    <property type="evidence" value="ECO:0007669"/>
    <property type="project" value="UniProtKB-UniRule"/>
</dbReference>
<dbReference type="InterPro" id="IPR024088">
    <property type="entry name" value="Tyr-tRNA-ligase_bac-type"/>
</dbReference>
<keyword evidence="6 12" id="KW-0694">RNA-binding</keyword>
<keyword evidence="5 11" id="KW-0067">ATP-binding</keyword>
<evidence type="ECO:0000313" key="14">
    <source>
        <dbReference type="EMBL" id="MBP0725889.1"/>
    </source>
</evidence>
<dbReference type="FunFam" id="3.40.50.620:FF:000008">
    <property type="entry name" value="Tyrosine--tRNA ligase"/>
    <property type="match status" value="1"/>
</dbReference>
<dbReference type="Gene3D" id="3.40.50.620">
    <property type="entry name" value="HUPs"/>
    <property type="match status" value="1"/>
</dbReference>
<evidence type="ECO:0000259" key="13">
    <source>
        <dbReference type="Pfam" id="PF22421"/>
    </source>
</evidence>
<evidence type="ECO:0000256" key="6">
    <source>
        <dbReference type="ARBA" id="ARBA00022884"/>
    </source>
</evidence>
<evidence type="ECO:0000256" key="12">
    <source>
        <dbReference type="PROSITE-ProRule" id="PRU00182"/>
    </source>
</evidence>
<dbReference type="Pfam" id="PF22421">
    <property type="entry name" value="SYY_C-terminal"/>
    <property type="match status" value="1"/>
</dbReference>
<evidence type="ECO:0000256" key="9">
    <source>
        <dbReference type="ARBA" id="ARBA00048248"/>
    </source>
</evidence>
<comment type="caution">
    <text evidence="14">The sequence shown here is derived from an EMBL/GenBank/DDBJ whole genome shotgun (WGS) entry which is preliminary data.</text>
</comment>
<feature type="short sequence motif" description="'KMSKS' region" evidence="11">
    <location>
        <begin position="230"/>
        <end position="234"/>
    </location>
</feature>
<dbReference type="FunFam" id="1.10.240.10:FF:000001">
    <property type="entry name" value="Tyrosine--tRNA ligase"/>
    <property type="match status" value="1"/>
</dbReference>
<dbReference type="CDD" id="cd00165">
    <property type="entry name" value="S4"/>
    <property type="match status" value="1"/>
</dbReference>
<evidence type="ECO:0000256" key="7">
    <source>
        <dbReference type="ARBA" id="ARBA00022917"/>
    </source>
</evidence>
<keyword evidence="7 11" id="KW-0648">Protein biosynthesis</keyword>
<evidence type="ECO:0000256" key="3">
    <source>
        <dbReference type="ARBA" id="ARBA00022598"/>
    </source>
</evidence>
<feature type="short sequence motif" description="'HIGH' region" evidence="11">
    <location>
        <begin position="39"/>
        <end position="48"/>
    </location>
</feature>
<dbReference type="InterPro" id="IPR002305">
    <property type="entry name" value="aa-tRNA-synth_Ic"/>
</dbReference>
<evidence type="ECO:0000313" key="15">
    <source>
        <dbReference type="Proteomes" id="UP000682134"/>
    </source>
</evidence>
<dbReference type="EMBL" id="JAGIYQ010000007">
    <property type="protein sequence ID" value="MBP0725889.1"/>
    <property type="molecule type" value="Genomic_DNA"/>
</dbReference>
<feature type="binding site" evidence="11">
    <location>
        <position position="34"/>
    </location>
    <ligand>
        <name>L-tyrosine</name>
        <dbReference type="ChEBI" id="CHEBI:58315"/>
    </ligand>
</feature>
<dbReference type="Gene3D" id="3.10.290.10">
    <property type="entry name" value="RNA-binding S4 domain"/>
    <property type="match status" value="1"/>
</dbReference>
<dbReference type="HAMAP" id="MF_02006">
    <property type="entry name" value="Tyr_tRNA_synth_type1"/>
    <property type="match status" value="1"/>
</dbReference>